<gene>
    <name evidence="1" type="ORF">AN640_03640</name>
</gene>
<keyword evidence="2" id="KW-1185">Reference proteome</keyword>
<evidence type="ECO:0000313" key="2">
    <source>
        <dbReference type="Proteomes" id="UP000188637"/>
    </source>
</evidence>
<sequence length="337" mass="38560">MKKFLIKDLTTFLSLSKIFKNKVLKIVTGSLICLTIIGIFAEDTEQIKTVKTPEHSNIQAGRIYQDVVKDFKDHGFTNIKTKAIDDLIVGWLTKDGEVKSVSVDGNIGYLTNDLYPSDVEVIVTYHTFPMDEENVIKTNAGSKEYLGQNFLTVEEELKKLGFNNITVEPEITYNSNSMDNEIIEIEINGMEFESNKTFKQSDNVYIKYNQLGATYTSENCKDLNNLLKDDDISIAKDFAQKYHDEIIQFEGNIADMTNHDTYATRFDFLIYENTHEMIAFKFSDYNYFDLNLIGENIPNKVSPGQNYIVTAKVIEYNPISGLFFLDPVSLEYIEKTL</sequence>
<reference evidence="1" key="1">
    <citation type="submission" date="2016-08" db="EMBL/GenBank/DDBJ databases">
        <authorList>
            <person name="Ngugi D.K."/>
            <person name="Miyake S."/>
            <person name="Stingl U."/>
        </authorList>
    </citation>
    <scope>NUCLEOTIDE SEQUENCE</scope>
    <source>
        <strain evidence="1">SCG-D08WGA-EpuloA1</strain>
    </source>
</reference>
<dbReference type="Proteomes" id="UP000188637">
    <property type="component" value="Unassembled WGS sequence"/>
</dbReference>
<evidence type="ECO:0000313" key="1">
    <source>
        <dbReference type="EMBL" id="ONI46243.1"/>
    </source>
</evidence>
<proteinExistence type="predicted"/>
<name>A0ACC8XJ26_9FIRM</name>
<protein>
    <submittedName>
        <fullName evidence="1">Uncharacterized protein</fullName>
    </submittedName>
</protein>
<comment type="caution">
    <text evidence="1">The sequence shown here is derived from an EMBL/GenBank/DDBJ whole genome shotgun (WGS) entry which is preliminary data.</text>
</comment>
<organism evidence="1 2">
    <name type="scientific">Candidatus Epulonipiscium fishelsonii</name>
    <dbReference type="NCBI Taxonomy" id="77094"/>
    <lineage>
        <taxon>Bacteria</taxon>
        <taxon>Bacillati</taxon>
        <taxon>Bacillota</taxon>
        <taxon>Clostridia</taxon>
        <taxon>Lachnospirales</taxon>
        <taxon>Lachnospiraceae</taxon>
        <taxon>Candidatus Epulonipiscium</taxon>
    </lineage>
</organism>
<accession>A0ACC8XJ26</accession>
<dbReference type="EMBL" id="LJHD01000029">
    <property type="protein sequence ID" value="ONI46243.1"/>
    <property type="molecule type" value="Genomic_DNA"/>
</dbReference>